<dbReference type="RefSeq" id="XP_003676851.1">
    <property type="nucleotide sequence ID" value="XM_003676803.1"/>
</dbReference>
<gene>
    <name evidence="4" type="primary">NCAS0F00110</name>
    <name evidence="4" type="ordered locus">NCAS_0F00110</name>
</gene>
<dbReference type="AlphaFoldDB" id="G0VG75"/>
<evidence type="ECO:0000259" key="3">
    <source>
        <dbReference type="PROSITE" id="PS51824"/>
    </source>
</evidence>
<dbReference type="Pfam" id="PF10182">
    <property type="entry name" value="Flo11"/>
    <property type="match status" value="1"/>
</dbReference>
<dbReference type="KEGG" id="ncs:NCAS_0F00110"/>
<keyword evidence="2" id="KW-0732">Signal</keyword>
<keyword evidence="5" id="KW-1185">Reference proteome</keyword>
<evidence type="ECO:0000313" key="4">
    <source>
        <dbReference type="EMBL" id="CCC70495.1"/>
    </source>
</evidence>
<dbReference type="EMBL" id="HE576757">
    <property type="protein sequence ID" value="CCC70495.1"/>
    <property type="molecule type" value="Genomic_DNA"/>
</dbReference>
<feature type="region of interest" description="Disordered" evidence="1">
    <location>
        <begin position="570"/>
        <end position="601"/>
    </location>
</feature>
<evidence type="ECO:0000313" key="5">
    <source>
        <dbReference type="Proteomes" id="UP000001640"/>
    </source>
</evidence>
<protein>
    <recommendedName>
        <fullName evidence="3">Flo11 domain-containing protein</fullName>
    </recommendedName>
</protein>
<evidence type="ECO:0000256" key="2">
    <source>
        <dbReference type="SAM" id="SignalP"/>
    </source>
</evidence>
<accession>G0VG75</accession>
<sequence>MQSIFLVTFLIITQALASIISFPEQKLQKRDDSICQSITNGCPDLNFNWHASTQNIMQYSMDLQNVCWLHDNLYEITIQVLGAEQIDLKYLYSLKIIGIDGPVGTVQLYGANENTYLIDNPTNYTVTFQIYGDNEKDTNNTWIPNFQIQYEYLQGKAYAYADTWVWGTTSFDLMTGCNNYDNQGNSQTDFPGFYWRLRSLKENVSSSVQSLSSIKYESSISSTFTSMTFSQSSLSPSFFNSLITTSSPNQVTSNTKSFISYRNTSSNPMTSSDHTLSKHSITSVDQTYSTVPAAPSDRITSQDQITSSYPTTLIDPTQFSDPIHSSEPSSPFIFTTPSISTERTLSKNSVYSFNSTTVVKLFSSTDSMISIDPTTSMNRAYSTGFSDSDNPVISSTKTVTIGSMYSTYSVTLKASSTQLESMTFNASTALKSSSTEINPTTVIGETSTIRFSTSQELRKSLVSSSTSFIPITGSDAKTSTVSTSVTNQIYSSALSAPTSLTAYTNSTYYTEPRTLAESSYSTDSYYLTNMTLLYDRTTTLYSSHSNNINPSIVRSSIINNVTYSCTPTASFSSQPSSVHYSKDTSSFPTSGTAISLPRSSN</sequence>
<evidence type="ECO:0000256" key="1">
    <source>
        <dbReference type="SAM" id="MobiDB-lite"/>
    </source>
</evidence>
<dbReference type="SMART" id="SM01213">
    <property type="entry name" value="Flo11"/>
    <property type="match status" value="1"/>
</dbReference>
<dbReference type="PROSITE" id="PS51824">
    <property type="entry name" value="FLO11"/>
    <property type="match status" value="1"/>
</dbReference>
<dbReference type="InParanoid" id="G0VG75"/>
<feature type="domain" description="Flo11" evidence="3">
    <location>
        <begin position="29"/>
        <end position="205"/>
    </location>
</feature>
<dbReference type="Proteomes" id="UP000001640">
    <property type="component" value="Chromosome 6"/>
</dbReference>
<organism evidence="4 5">
    <name type="scientific">Naumovozyma castellii</name>
    <name type="common">Yeast</name>
    <name type="synonym">Saccharomyces castellii</name>
    <dbReference type="NCBI Taxonomy" id="27288"/>
    <lineage>
        <taxon>Eukaryota</taxon>
        <taxon>Fungi</taxon>
        <taxon>Dikarya</taxon>
        <taxon>Ascomycota</taxon>
        <taxon>Saccharomycotina</taxon>
        <taxon>Saccharomycetes</taxon>
        <taxon>Saccharomycetales</taxon>
        <taxon>Saccharomycetaceae</taxon>
        <taxon>Naumovozyma</taxon>
    </lineage>
</organism>
<reference evidence="4 5" key="1">
    <citation type="journal article" date="2011" name="Proc. Natl. Acad. Sci. U.S.A.">
        <title>Evolutionary erosion of yeast sex chromosomes by mating-type switching accidents.</title>
        <authorList>
            <person name="Gordon J.L."/>
            <person name="Armisen D."/>
            <person name="Proux-Wera E."/>
            <person name="Oheigeartaigh S.S."/>
            <person name="Byrne K.P."/>
            <person name="Wolfe K.H."/>
        </authorList>
    </citation>
    <scope>NUCLEOTIDE SEQUENCE [LARGE SCALE GENOMIC DNA]</scope>
    <source>
        <strain evidence="5">ATCC 76901 / BCRC 22586 / CBS 4309 / NBRC 1992 / NRRL Y-12630</strain>
    </source>
</reference>
<feature type="chain" id="PRO_5003410993" description="Flo11 domain-containing protein" evidence="2">
    <location>
        <begin position="18"/>
        <end position="601"/>
    </location>
</feature>
<dbReference type="HOGENOM" id="CLU_454217_0_0_1"/>
<reference key="2">
    <citation type="submission" date="2011-08" db="EMBL/GenBank/DDBJ databases">
        <title>Genome sequence of Naumovozyma castellii.</title>
        <authorList>
            <person name="Gordon J.L."/>
            <person name="Armisen D."/>
            <person name="Proux-Wera E."/>
            <person name="OhEigeartaigh S.S."/>
            <person name="Byrne K.P."/>
            <person name="Wolfe K.H."/>
        </authorList>
    </citation>
    <scope>NUCLEOTIDE SEQUENCE</scope>
    <source>
        <strain>Type strain:CBS 4309</strain>
    </source>
</reference>
<dbReference type="OrthoDB" id="4070545at2759"/>
<name>G0VG75_NAUCA</name>
<dbReference type="eggNOG" id="ENOG502S1H2">
    <property type="taxonomic scope" value="Eukaryota"/>
</dbReference>
<dbReference type="InterPro" id="IPR018789">
    <property type="entry name" value="Flo11"/>
</dbReference>
<feature type="signal peptide" evidence="2">
    <location>
        <begin position="1"/>
        <end position="17"/>
    </location>
</feature>
<dbReference type="GeneID" id="96904144"/>
<proteinExistence type="predicted"/>